<organism evidence="2 3">
    <name type="scientific">Methanogenium marinum</name>
    <dbReference type="NCBI Taxonomy" id="348610"/>
    <lineage>
        <taxon>Archaea</taxon>
        <taxon>Methanobacteriati</taxon>
        <taxon>Methanobacteriota</taxon>
        <taxon>Stenosarchaea group</taxon>
        <taxon>Methanomicrobia</taxon>
        <taxon>Methanomicrobiales</taxon>
        <taxon>Methanomicrobiaceae</taxon>
        <taxon>Methanogenium</taxon>
    </lineage>
</organism>
<proteinExistence type="predicted"/>
<reference evidence="2" key="1">
    <citation type="submission" date="2022-01" db="EMBL/GenBank/DDBJ databases">
        <title>Draft genome of Methanogenium marinum DSM 15558.</title>
        <authorList>
            <person name="Chen S.-C."/>
            <person name="You Y.-T."/>
        </authorList>
    </citation>
    <scope>NUCLEOTIDE SEQUENCE</scope>
    <source>
        <strain evidence="2">DSM 15558</strain>
    </source>
</reference>
<evidence type="ECO:0000256" key="1">
    <source>
        <dbReference type="SAM" id="Coils"/>
    </source>
</evidence>
<dbReference type="RefSeq" id="WP_274924737.1">
    <property type="nucleotide sequence ID" value="NZ_JAKELO010000002.1"/>
</dbReference>
<dbReference type="InterPro" id="IPR007408">
    <property type="entry name" value="DUF460"/>
</dbReference>
<keyword evidence="3" id="KW-1185">Reference proteome</keyword>
<dbReference type="PANTHER" id="PTHR40707">
    <property type="entry name" value="POSSIBLE NUCLEASE OF RNASE H FOLD, RUVC/YQGF FAMILY"/>
    <property type="match status" value="1"/>
</dbReference>
<dbReference type="EMBL" id="JAKELO010000002">
    <property type="protein sequence ID" value="MDE4908102.1"/>
    <property type="molecule type" value="Genomic_DNA"/>
</dbReference>
<name>A0A9Q4KSS6_9EURY</name>
<dbReference type="AlphaFoldDB" id="A0A9Q4KSS6"/>
<sequence>MKVFGIDIIHGSVRSRGERPRFALVIHEDGQERETTEVSVFRLLRLIAREKPEILAVDSVQEIARDQQALFSFLQSLPPQTMLVQSTGGEKQQSLPRVAARYNMTFNRLDPYAEARASAVVADLGGGAEVVAFENTTDVTVSRGRSLGKGGWSQNRYARKVHGAVRQTSRGVEATLREHGLSFTTEEVKAFGGLGRVHFTVSSPREDVPVTNARSADVQVKVAGRRLDRIRYRTRGGGQRYLFVGIDPGTTVGIAAVTLDGEPVLVKSSRTMAMPDVVEALYTAGRPLVVATDVHPMPASVERIRRAFSAVGYTPKVDRTVEEKKILCGDIPYGNDHERDSLSAAMDAFRAYQPKFRNVAKRVPPGHDMDEVRAGVVRGLSLEQVLGRKGPVAVVEGDEEEEVPAPGPRDDRLLQLDGMVKSLRGHVTDLQAEGEAKDLEIARLNALLEKERGEGSRALRKDTEVGKLDVIIANQKKKLRREERKTKKLRKQVDRLRRLSESQAGDDRLLVKATESLSRDAIRQVDTDFGIVEGDIIAVKTTAGWGTTVLDTLAELQIRALVGGGDGRLKDACLERGIVLLGSKETGLEIHGPVGSVDADRFAAAVEAWQKEIALYEQGKKSEMIESIFREYRTEREREVKKDG</sequence>
<feature type="coiled-coil region" evidence="1">
    <location>
        <begin position="472"/>
        <end position="499"/>
    </location>
</feature>
<evidence type="ECO:0000313" key="2">
    <source>
        <dbReference type="EMBL" id="MDE4908102.1"/>
    </source>
</evidence>
<dbReference type="Pfam" id="PF04312">
    <property type="entry name" value="DUF460"/>
    <property type="match status" value="1"/>
</dbReference>
<comment type="caution">
    <text evidence="2">The sequence shown here is derived from an EMBL/GenBank/DDBJ whole genome shotgun (WGS) entry which is preliminary data.</text>
</comment>
<evidence type="ECO:0000313" key="3">
    <source>
        <dbReference type="Proteomes" id="UP001143747"/>
    </source>
</evidence>
<gene>
    <name evidence="2" type="ORF">L0665_05705</name>
</gene>
<accession>A0A9Q4KSS6</accession>
<dbReference type="PANTHER" id="PTHR40707:SF1">
    <property type="entry name" value="DUF460 DOMAIN-CONTAINING PROTEIN"/>
    <property type="match status" value="1"/>
</dbReference>
<dbReference type="Proteomes" id="UP001143747">
    <property type="component" value="Unassembled WGS sequence"/>
</dbReference>
<keyword evidence="1" id="KW-0175">Coiled coil</keyword>
<protein>
    <submittedName>
        <fullName evidence="2">DUF460 domain-containing protein</fullName>
    </submittedName>
</protein>